<dbReference type="GO" id="GO:0000122">
    <property type="term" value="P:negative regulation of transcription by RNA polymerase II"/>
    <property type="evidence" value="ECO:0007669"/>
    <property type="project" value="TreeGrafter"/>
</dbReference>
<dbReference type="GO" id="GO:0030514">
    <property type="term" value="P:negative regulation of BMP signaling pathway"/>
    <property type="evidence" value="ECO:0007669"/>
    <property type="project" value="TreeGrafter"/>
</dbReference>
<dbReference type="InterPro" id="IPR009061">
    <property type="entry name" value="DNA-bd_dom_put_sf"/>
</dbReference>
<evidence type="ECO:0000259" key="2">
    <source>
        <dbReference type="Pfam" id="PF02437"/>
    </source>
</evidence>
<dbReference type="InterPro" id="IPR037000">
    <property type="entry name" value="Ski_DNA-bd_sf"/>
</dbReference>
<keyword evidence="4" id="KW-1185">Reference proteome</keyword>
<dbReference type="Pfam" id="PF02437">
    <property type="entry name" value="Ski_Sno_DHD"/>
    <property type="match status" value="1"/>
</dbReference>
<dbReference type="GO" id="GO:0005634">
    <property type="term" value="C:nucleus"/>
    <property type="evidence" value="ECO:0007669"/>
    <property type="project" value="TreeGrafter"/>
</dbReference>
<dbReference type="PANTHER" id="PTHR10005">
    <property type="entry name" value="SKI ONCOGENE-RELATED"/>
    <property type="match status" value="1"/>
</dbReference>
<feature type="region of interest" description="Disordered" evidence="1">
    <location>
        <begin position="1"/>
        <end position="27"/>
    </location>
</feature>
<dbReference type="GO" id="GO:0000978">
    <property type="term" value="F:RNA polymerase II cis-regulatory region sequence-specific DNA binding"/>
    <property type="evidence" value="ECO:0007669"/>
    <property type="project" value="TreeGrafter"/>
</dbReference>
<organism evidence="3 4">
    <name type="scientific">Drosophila madeirensis</name>
    <name type="common">Fruit fly</name>
    <dbReference type="NCBI Taxonomy" id="30013"/>
    <lineage>
        <taxon>Eukaryota</taxon>
        <taxon>Metazoa</taxon>
        <taxon>Ecdysozoa</taxon>
        <taxon>Arthropoda</taxon>
        <taxon>Hexapoda</taxon>
        <taxon>Insecta</taxon>
        <taxon>Pterygota</taxon>
        <taxon>Neoptera</taxon>
        <taxon>Endopterygota</taxon>
        <taxon>Diptera</taxon>
        <taxon>Brachycera</taxon>
        <taxon>Muscomorpha</taxon>
        <taxon>Ephydroidea</taxon>
        <taxon>Drosophilidae</taxon>
        <taxon>Drosophila</taxon>
        <taxon>Sophophora</taxon>
    </lineage>
</organism>
<protein>
    <recommendedName>
        <fullName evidence="2">SKI/SNO/DAC domain-containing protein</fullName>
    </recommendedName>
</protein>
<evidence type="ECO:0000313" key="4">
    <source>
        <dbReference type="Proteomes" id="UP001500889"/>
    </source>
</evidence>
<evidence type="ECO:0000256" key="1">
    <source>
        <dbReference type="SAM" id="MobiDB-lite"/>
    </source>
</evidence>
<feature type="domain" description="SKI/SNO/DAC" evidence="2">
    <location>
        <begin position="24"/>
        <end position="106"/>
    </location>
</feature>
<dbReference type="GO" id="GO:0046332">
    <property type="term" value="F:SMAD binding"/>
    <property type="evidence" value="ECO:0007669"/>
    <property type="project" value="TreeGrafter"/>
</dbReference>
<sequence>MACPENVQKTEVSSNPPNGMENSQTSQRSNHVSSVLLYGIPIVSLYIEGQERLCLAQISNTLLKQFSYNEIHNRRVALGITCVQCTPVQLEILRRAGAMPVRSARCCQL</sequence>
<dbReference type="GO" id="GO:0000981">
    <property type="term" value="F:DNA-binding transcription factor activity, RNA polymerase II-specific"/>
    <property type="evidence" value="ECO:0007669"/>
    <property type="project" value="TreeGrafter"/>
</dbReference>
<dbReference type="InterPro" id="IPR023216">
    <property type="entry name" value="Tscrpt_reg_SKI_SnoN"/>
</dbReference>
<dbReference type="Gene3D" id="3.10.260.20">
    <property type="entry name" value="Ski"/>
    <property type="match status" value="1"/>
</dbReference>
<feature type="compositionally biased region" description="Polar residues" evidence="1">
    <location>
        <begin position="7"/>
        <end position="27"/>
    </location>
</feature>
<dbReference type="SUPFAM" id="SSF46955">
    <property type="entry name" value="Putative DNA-binding domain"/>
    <property type="match status" value="1"/>
</dbReference>
<dbReference type="GO" id="GO:0005667">
    <property type="term" value="C:transcription regulator complex"/>
    <property type="evidence" value="ECO:0007669"/>
    <property type="project" value="TreeGrafter"/>
</dbReference>
<proteinExistence type="predicted"/>
<accession>A0AAU9GG93</accession>
<dbReference type="EMBL" id="AP029268">
    <property type="protein sequence ID" value="BFG06669.1"/>
    <property type="molecule type" value="Genomic_DNA"/>
</dbReference>
<dbReference type="Proteomes" id="UP001500889">
    <property type="component" value="Chromosome dot"/>
</dbReference>
<reference evidence="3 4" key="1">
    <citation type="submission" date="2024-02" db="EMBL/GenBank/DDBJ databases">
        <title>A chromosome-level genome assembly of Drosophila madeirensis, a fruit fly species endemic to Madeira island.</title>
        <authorList>
            <person name="Tomihara K."/>
            <person name="Llopart A."/>
            <person name="Yamamoto D."/>
        </authorList>
    </citation>
    <scope>NUCLEOTIDE SEQUENCE [LARGE SCALE GENOMIC DNA]</scope>
    <source>
        <strain evidence="3 4">RF1</strain>
    </source>
</reference>
<dbReference type="GO" id="GO:0005737">
    <property type="term" value="C:cytoplasm"/>
    <property type="evidence" value="ECO:0007669"/>
    <property type="project" value="TreeGrafter"/>
</dbReference>
<dbReference type="AlphaFoldDB" id="A0AAU9GG93"/>
<dbReference type="InterPro" id="IPR003380">
    <property type="entry name" value="SKI/SNO/DAC"/>
</dbReference>
<dbReference type="PANTHER" id="PTHR10005:SF26">
    <property type="entry name" value="CORL"/>
    <property type="match status" value="1"/>
</dbReference>
<evidence type="ECO:0000313" key="3">
    <source>
        <dbReference type="EMBL" id="BFG06669.1"/>
    </source>
</evidence>
<gene>
    <name evidence="3" type="ORF">DMAD_13631</name>
</gene>
<name>A0AAU9GG93_DROMD</name>